<proteinExistence type="predicted"/>
<accession>A0A8J2JIR2</accession>
<comment type="caution">
    <text evidence="1">The sequence shown here is derived from an EMBL/GenBank/DDBJ whole genome shotgun (WGS) entry which is preliminary data.</text>
</comment>
<sequence length="61" mass="7168">MYKHQSSKFWILSPGTILEIGKQRVNLIRFGTSSYMADWTYILPWQCCFLCNSGIYRRSTA</sequence>
<organism evidence="1 2">
    <name type="scientific">Allacma fusca</name>
    <dbReference type="NCBI Taxonomy" id="39272"/>
    <lineage>
        <taxon>Eukaryota</taxon>
        <taxon>Metazoa</taxon>
        <taxon>Ecdysozoa</taxon>
        <taxon>Arthropoda</taxon>
        <taxon>Hexapoda</taxon>
        <taxon>Collembola</taxon>
        <taxon>Symphypleona</taxon>
        <taxon>Sminthuridae</taxon>
        <taxon>Allacma</taxon>
    </lineage>
</organism>
<gene>
    <name evidence="1" type="ORF">AFUS01_LOCUS10216</name>
</gene>
<keyword evidence="2" id="KW-1185">Reference proteome</keyword>
<dbReference type="AlphaFoldDB" id="A0A8J2JIR2"/>
<feature type="non-terminal residue" evidence="1">
    <location>
        <position position="1"/>
    </location>
</feature>
<reference evidence="1" key="1">
    <citation type="submission" date="2021-06" db="EMBL/GenBank/DDBJ databases">
        <authorList>
            <person name="Hodson N. C."/>
            <person name="Mongue J. A."/>
            <person name="Jaron S. K."/>
        </authorList>
    </citation>
    <scope>NUCLEOTIDE SEQUENCE</scope>
</reference>
<evidence type="ECO:0000313" key="2">
    <source>
        <dbReference type="Proteomes" id="UP000708208"/>
    </source>
</evidence>
<name>A0A8J2JIR2_9HEXA</name>
<protein>
    <submittedName>
        <fullName evidence="1">Uncharacterized protein</fullName>
    </submittedName>
</protein>
<evidence type="ECO:0000313" key="1">
    <source>
        <dbReference type="EMBL" id="CAG7720966.1"/>
    </source>
</evidence>
<dbReference type="EMBL" id="CAJVCH010075666">
    <property type="protein sequence ID" value="CAG7720966.1"/>
    <property type="molecule type" value="Genomic_DNA"/>
</dbReference>
<dbReference type="Proteomes" id="UP000708208">
    <property type="component" value="Unassembled WGS sequence"/>
</dbReference>